<proteinExistence type="predicted"/>
<keyword evidence="1 2" id="KW-0238">DNA-binding</keyword>
<dbReference type="InterPro" id="IPR036271">
    <property type="entry name" value="Tet_transcr_reg_TetR-rel_C_sf"/>
</dbReference>
<gene>
    <name evidence="4" type="ORF">HH214_11015</name>
</gene>
<dbReference type="PROSITE" id="PS50977">
    <property type="entry name" value="HTH_TETR_2"/>
    <property type="match status" value="1"/>
</dbReference>
<protein>
    <submittedName>
        <fullName evidence="4">TetR/AcrR family transcriptional regulator</fullName>
    </submittedName>
</protein>
<dbReference type="PRINTS" id="PR00455">
    <property type="entry name" value="HTHTETR"/>
</dbReference>
<evidence type="ECO:0000313" key="5">
    <source>
        <dbReference type="Proteomes" id="UP000503278"/>
    </source>
</evidence>
<dbReference type="InterPro" id="IPR009057">
    <property type="entry name" value="Homeodomain-like_sf"/>
</dbReference>
<dbReference type="Pfam" id="PF00440">
    <property type="entry name" value="TetR_N"/>
    <property type="match status" value="1"/>
</dbReference>
<dbReference type="KEGG" id="mrob:HH214_11015"/>
<dbReference type="InterPro" id="IPR001647">
    <property type="entry name" value="HTH_TetR"/>
</dbReference>
<name>A0A7L5E1H5_9SPHI</name>
<dbReference type="RefSeq" id="WP_169607633.1">
    <property type="nucleotide sequence ID" value="NZ_CP051682.1"/>
</dbReference>
<dbReference type="Gene3D" id="1.10.357.10">
    <property type="entry name" value="Tetracycline Repressor, domain 2"/>
    <property type="match status" value="1"/>
</dbReference>
<dbReference type="InterPro" id="IPR050109">
    <property type="entry name" value="HTH-type_TetR-like_transc_reg"/>
</dbReference>
<dbReference type="Proteomes" id="UP000503278">
    <property type="component" value="Chromosome"/>
</dbReference>
<dbReference type="SUPFAM" id="SSF48498">
    <property type="entry name" value="Tetracyclin repressor-like, C-terminal domain"/>
    <property type="match status" value="1"/>
</dbReference>
<evidence type="ECO:0000259" key="3">
    <source>
        <dbReference type="PROSITE" id="PS50977"/>
    </source>
</evidence>
<feature type="domain" description="HTH tetR-type" evidence="3">
    <location>
        <begin position="6"/>
        <end position="66"/>
    </location>
</feature>
<dbReference type="GO" id="GO:0003677">
    <property type="term" value="F:DNA binding"/>
    <property type="evidence" value="ECO:0007669"/>
    <property type="project" value="UniProtKB-UniRule"/>
</dbReference>
<dbReference type="SUPFAM" id="SSF46689">
    <property type="entry name" value="Homeodomain-like"/>
    <property type="match status" value="1"/>
</dbReference>
<evidence type="ECO:0000256" key="2">
    <source>
        <dbReference type="PROSITE-ProRule" id="PRU00335"/>
    </source>
</evidence>
<dbReference type="AlphaFoldDB" id="A0A7L5E1H5"/>
<feature type="DNA-binding region" description="H-T-H motif" evidence="2">
    <location>
        <begin position="29"/>
        <end position="48"/>
    </location>
</feature>
<evidence type="ECO:0000256" key="1">
    <source>
        <dbReference type="ARBA" id="ARBA00023125"/>
    </source>
</evidence>
<dbReference type="PANTHER" id="PTHR30328:SF54">
    <property type="entry name" value="HTH-TYPE TRANSCRIPTIONAL REPRESSOR SCO4008"/>
    <property type="match status" value="1"/>
</dbReference>
<organism evidence="4 5">
    <name type="scientific">Mucilaginibacter robiniae</name>
    <dbReference type="NCBI Taxonomy" id="2728022"/>
    <lineage>
        <taxon>Bacteria</taxon>
        <taxon>Pseudomonadati</taxon>
        <taxon>Bacteroidota</taxon>
        <taxon>Sphingobacteriia</taxon>
        <taxon>Sphingobacteriales</taxon>
        <taxon>Sphingobacteriaceae</taxon>
        <taxon>Mucilaginibacter</taxon>
    </lineage>
</organism>
<dbReference type="PANTHER" id="PTHR30328">
    <property type="entry name" value="TRANSCRIPTIONAL REPRESSOR"/>
    <property type="match status" value="1"/>
</dbReference>
<dbReference type="EMBL" id="CP051682">
    <property type="protein sequence ID" value="QJD96358.1"/>
    <property type="molecule type" value="Genomic_DNA"/>
</dbReference>
<accession>A0A7L5E1H5</accession>
<evidence type="ECO:0000313" key="4">
    <source>
        <dbReference type="EMBL" id="QJD96358.1"/>
    </source>
</evidence>
<reference evidence="4 5" key="1">
    <citation type="submission" date="2020-04" db="EMBL/GenBank/DDBJ databases">
        <title>Genome sequencing of novel species.</title>
        <authorList>
            <person name="Heo J."/>
            <person name="Kim S.-J."/>
            <person name="Kim J.-S."/>
            <person name="Hong S.-B."/>
            <person name="Kwon S.-W."/>
        </authorList>
    </citation>
    <scope>NUCLEOTIDE SEQUENCE [LARGE SCALE GENOMIC DNA]</scope>
    <source>
        <strain evidence="4 5">F39-2</strain>
    </source>
</reference>
<keyword evidence="5" id="KW-1185">Reference proteome</keyword>
<sequence>MVDVNKTTEELIFDAALSIFQKKGLAGARMQEIADAAGINKSMLHYYYRSKELLFKQVFLLSFKQFSASVIPLLNQPNTWEEKIPLLVAHYISSMQKNPDLPMFVINELRYNPDEFINIVTENRVGNTLFIQQLKEGMEKGFIRPIRPIQVMVSIISETVFPFIAQPMINYMTHVQETSWEVFIETRQAVIPEMLIKYLKEF</sequence>